<evidence type="ECO:0000313" key="2">
    <source>
        <dbReference type="EMBL" id="MBA0692537.1"/>
    </source>
</evidence>
<gene>
    <name evidence="2" type="ORF">Goari_010089</name>
</gene>
<name>A0A7J8XYY3_GOSAI</name>
<dbReference type="PANTHER" id="PTHR31286">
    <property type="entry name" value="GLYCINE-RICH CELL WALL STRUCTURAL PROTEIN 1.8-LIKE"/>
    <property type="match status" value="1"/>
</dbReference>
<dbReference type="EMBL" id="JABFAA010000009">
    <property type="protein sequence ID" value="MBA0692537.1"/>
    <property type="molecule type" value="Genomic_DNA"/>
</dbReference>
<dbReference type="Proteomes" id="UP000593577">
    <property type="component" value="Unassembled WGS sequence"/>
</dbReference>
<sequence length="306" mass="34465">MEDYMASLSLEEVEEDFIQLGAESVDNGIYYANCFVGMFLTSIMVHFQAMRSILANVWHPIGGVSISDLENGRFLFRFYFEVDADRVERNDPWNFNSHLLVLHRLVQGENPLTVQLTEVNFWILVNDIPHVQLAYKGIMRLRVRLDVGSPLKRKKKLLLPNWQLIRIRNVVLSGISHSVLSREELWLGGVGSWWRMVAKKAQGSSSNPSLPSKGKSNTSILIGPIVRSGLGHSVNIVNGSFDDEMAIREEENSPMCNLDGLNRPRTLSFASGVSVNKDSIEVSAILMQVSNQVRSTSFDNEASWKQ</sequence>
<feature type="domain" description="DUF4283" evidence="1">
    <location>
        <begin position="33"/>
        <end position="111"/>
    </location>
</feature>
<accession>A0A7J8XYY3</accession>
<proteinExistence type="predicted"/>
<dbReference type="PANTHER" id="PTHR31286:SF153">
    <property type="entry name" value="DUF4283 DOMAIN PROTEIN"/>
    <property type="match status" value="1"/>
</dbReference>
<evidence type="ECO:0000313" key="3">
    <source>
        <dbReference type="Proteomes" id="UP000593577"/>
    </source>
</evidence>
<dbReference type="AlphaFoldDB" id="A0A7J8XYY3"/>
<dbReference type="Pfam" id="PF14111">
    <property type="entry name" value="DUF4283"/>
    <property type="match status" value="1"/>
</dbReference>
<dbReference type="InterPro" id="IPR040256">
    <property type="entry name" value="At4g02000-like"/>
</dbReference>
<comment type="caution">
    <text evidence="2">The sequence shown here is derived from an EMBL/GenBank/DDBJ whole genome shotgun (WGS) entry which is preliminary data.</text>
</comment>
<organism evidence="2 3">
    <name type="scientific">Gossypium aridum</name>
    <name type="common">American cotton</name>
    <name type="synonym">Erioxylum aridum</name>
    <dbReference type="NCBI Taxonomy" id="34290"/>
    <lineage>
        <taxon>Eukaryota</taxon>
        <taxon>Viridiplantae</taxon>
        <taxon>Streptophyta</taxon>
        <taxon>Embryophyta</taxon>
        <taxon>Tracheophyta</taxon>
        <taxon>Spermatophyta</taxon>
        <taxon>Magnoliopsida</taxon>
        <taxon>eudicotyledons</taxon>
        <taxon>Gunneridae</taxon>
        <taxon>Pentapetalae</taxon>
        <taxon>rosids</taxon>
        <taxon>malvids</taxon>
        <taxon>Malvales</taxon>
        <taxon>Malvaceae</taxon>
        <taxon>Malvoideae</taxon>
        <taxon>Gossypium</taxon>
    </lineage>
</organism>
<reference evidence="2 3" key="1">
    <citation type="journal article" date="2019" name="Genome Biol. Evol.">
        <title>Insights into the evolution of the New World diploid cottons (Gossypium, subgenus Houzingenia) based on genome sequencing.</title>
        <authorList>
            <person name="Grover C.E."/>
            <person name="Arick M.A. 2nd"/>
            <person name="Thrash A."/>
            <person name="Conover J.L."/>
            <person name="Sanders W.S."/>
            <person name="Peterson D.G."/>
            <person name="Frelichowski J.E."/>
            <person name="Scheffler J.A."/>
            <person name="Scheffler B.E."/>
            <person name="Wendel J.F."/>
        </authorList>
    </citation>
    <scope>NUCLEOTIDE SEQUENCE [LARGE SCALE GENOMIC DNA]</scope>
    <source>
        <strain evidence="2">185</strain>
        <tissue evidence="2">Leaf</tissue>
    </source>
</reference>
<evidence type="ECO:0000259" key="1">
    <source>
        <dbReference type="Pfam" id="PF14111"/>
    </source>
</evidence>
<keyword evidence="3" id="KW-1185">Reference proteome</keyword>
<protein>
    <recommendedName>
        <fullName evidence="1">DUF4283 domain-containing protein</fullName>
    </recommendedName>
</protein>
<dbReference type="InterPro" id="IPR025558">
    <property type="entry name" value="DUF4283"/>
</dbReference>